<protein>
    <submittedName>
        <fullName evidence="12">Gamma-aminobutyric acid type B receptor subunit 2</fullName>
    </submittedName>
</protein>
<dbReference type="InterPro" id="IPR002455">
    <property type="entry name" value="GPCR3_GABA-B"/>
</dbReference>
<evidence type="ECO:0000256" key="8">
    <source>
        <dbReference type="ARBA" id="ARBA00023224"/>
    </source>
</evidence>
<feature type="transmembrane region" description="Helical" evidence="9">
    <location>
        <begin position="713"/>
        <end position="738"/>
    </location>
</feature>
<dbReference type="InterPro" id="IPR017978">
    <property type="entry name" value="GPCR_3_C"/>
</dbReference>
<keyword evidence="8" id="KW-0807">Transducer</keyword>
<evidence type="ECO:0000313" key="12">
    <source>
        <dbReference type="EMBL" id="CAI8020635.1"/>
    </source>
</evidence>
<evidence type="ECO:0000256" key="1">
    <source>
        <dbReference type="ARBA" id="ARBA00004141"/>
    </source>
</evidence>
<gene>
    <name evidence="12" type="ORF">GBAR_LOCUS12331</name>
</gene>
<dbReference type="InterPro" id="IPR028082">
    <property type="entry name" value="Peripla_BP_I"/>
</dbReference>
<keyword evidence="10" id="KW-0732">Signal</keyword>
<evidence type="ECO:0000313" key="13">
    <source>
        <dbReference type="Proteomes" id="UP001174909"/>
    </source>
</evidence>
<accession>A0AA35WN91</accession>
<dbReference type="PROSITE" id="PS50259">
    <property type="entry name" value="G_PROTEIN_RECEP_F3_4"/>
    <property type="match status" value="1"/>
</dbReference>
<evidence type="ECO:0000256" key="3">
    <source>
        <dbReference type="ARBA" id="ARBA00022989"/>
    </source>
</evidence>
<dbReference type="InterPro" id="IPR001828">
    <property type="entry name" value="ANF_lig-bd_rcpt"/>
</dbReference>
<organism evidence="12 13">
    <name type="scientific">Geodia barretti</name>
    <name type="common">Barrett's horny sponge</name>
    <dbReference type="NCBI Taxonomy" id="519541"/>
    <lineage>
        <taxon>Eukaryota</taxon>
        <taxon>Metazoa</taxon>
        <taxon>Porifera</taxon>
        <taxon>Demospongiae</taxon>
        <taxon>Heteroscleromorpha</taxon>
        <taxon>Tetractinellida</taxon>
        <taxon>Astrophorina</taxon>
        <taxon>Geodiidae</taxon>
        <taxon>Geodia</taxon>
    </lineage>
</organism>
<evidence type="ECO:0000256" key="6">
    <source>
        <dbReference type="ARBA" id="ARBA00023170"/>
    </source>
</evidence>
<keyword evidence="6 12" id="KW-0675">Receptor</keyword>
<keyword evidence="2 9" id="KW-0812">Transmembrane</keyword>
<keyword evidence="5 9" id="KW-0472">Membrane</keyword>
<dbReference type="CDD" id="cd06366">
    <property type="entry name" value="PBP1_GABAb_receptor"/>
    <property type="match status" value="1"/>
</dbReference>
<dbReference type="GO" id="GO:0038039">
    <property type="term" value="C:G protein-coupled receptor heterodimeric complex"/>
    <property type="evidence" value="ECO:0007669"/>
    <property type="project" value="TreeGrafter"/>
</dbReference>
<dbReference type="GO" id="GO:0007214">
    <property type="term" value="P:gamma-aminobutyric acid signaling pathway"/>
    <property type="evidence" value="ECO:0007669"/>
    <property type="project" value="TreeGrafter"/>
</dbReference>
<dbReference type="SUPFAM" id="SSF53822">
    <property type="entry name" value="Periplasmic binding protein-like I"/>
    <property type="match status" value="1"/>
</dbReference>
<dbReference type="PRINTS" id="PR00248">
    <property type="entry name" value="GPCRMGR"/>
</dbReference>
<dbReference type="PANTHER" id="PTHR10519">
    <property type="entry name" value="GABA-B RECEPTOR"/>
    <property type="match status" value="1"/>
</dbReference>
<dbReference type="CDD" id="cd15047">
    <property type="entry name" value="7tmC_GABA-B-like"/>
    <property type="match status" value="1"/>
</dbReference>
<feature type="chain" id="PRO_5041384661" evidence="10">
    <location>
        <begin position="22"/>
        <end position="847"/>
    </location>
</feature>
<proteinExistence type="predicted"/>
<dbReference type="AlphaFoldDB" id="A0AA35WN91"/>
<dbReference type="GO" id="GO:0004965">
    <property type="term" value="F:G protein-coupled GABA receptor activity"/>
    <property type="evidence" value="ECO:0007669"/>
    <property type="project" value="InterPro"/>
</dbReference>
<dbReference type="Gene3D" id="3.40.50.2300">
    <property type="match status" value="2"/>
</dbReference>
<name>A0AA35WN91_GEOBA</name>
<keyword evidence="7" id="KW-0325">Glycoprotein</keyword>
<evidence type="ECO:0000256" key="7">
    <source>
        <dbReference type="ARBA" id="ARBA00023180"/>
    </source>
</evidence>
<feature type="transmembrane region" description="Helical" evidence="9">
    <location>
        <begin position="679"/>
        <end position="701"/>
    </location>
</feature>
<feature type="transmembrane region" description="Helical" evidence="9">
    <location>
        <begin position="538"/>
        <end position="561"/>
    </location>
</feature>
<feature type="transmembrane region" description="Helical" evidence="9">
    <location>
        <begin position="503"/>
        <end position="526"/>
    </location>
</feature>
<evidence type="ECO:0000256" key="10">
    <source>
        <dbReference type="SAM" id="SignalP"/>
    </source>
</evidence>
<comment type="caution">
    <text evidence="12">The sequence shown here is derived from an EMBL/GenBank/DDBJ whole genome shotgun (WGS) entry which is preliminary data.</text>
</comment>
<comment type="subcellular location">
    <subcellularLocation>
        <location evidence="1">Membrane</location>
        <topology evidence="1">Multi-pass membrane protein</topology>
    </subcellularLocation>
</comment>
<dbReference type="Pfam" id="PF01094">
    <property type="entry name" value="ANF_receptor"/>
    <property type="match status" value="1"/>
</dbReference>
<dbReference type="PRINTS" id="PR01176">
    <property type="entry name" value="GABABRECEPTR"/>
</dbReference>
<dbReference type="InterPro" id="IPR000337">
    <property type="entry name" value="GPCR_3"/>
</dbReference>
<feature type="signal peptide" evidence="10">
    <location>
        <begin position="1"/>
        <end position="21"/>
    </location>
</feature>
<keyword evidence="3 9" id="KW-1133">Transmembrane helix</keyword>
<dbReference type="EMBL" id="CASHTH010001840">
    <property type="protein sequence ID" value="CAI8020635.1"/>
    <property type="molecule type" value="Genomic_DNA"/>
</dbReference>
<evidence type="ECO:0000256" key="2">
    <source>
        <dbReference type="ARBA" id="ARBA00022692"/>
    </source>
</evidence>
<feature type="transmembrane region" description="Helical" evidence="9">
    <location>
        <begin position="744"/>
        <end position="766"/>
    </location>
</feature>
<feature type="transmembrane region" description="Helical" evidence="9">
    <location>
        <begin position="573"/>
        <end position="594"/>
    </location>
</feature>
<reference evidence="12" key="1">
    <citation type="submission" date="2023-03" db="EMBL/GenBank/DDBJ databases">
        <authorList>
            <person name="Steffen K."/>
            <person name="Cardenas P."/>
        </authorList>
    </citation>
    <scope>NUCLEOTIDE SEQUENCE</scope>
</reference>
<keyword evidence="13" id="KW-1185">Reference proteome</keyword>
<evidence type="ECO:0000259" key="11">
    <source>
        <dbReference type="PROSITE" id="PS50259"/>
    </source>
</evidence>
<keyword evidence="4" id="KW-0297">G-protein coupled receptor</keyword>
<evidence type="ECO:0000256" key="9">
    <source>
        <dbReference type="SAM" id="Phobius"/>
    </source>
</evidence>
<feature type="transmembrane region" description="Helical" evidence="9">
    <location>
        <begin position="614"/>
        <end position="634"/>
    </location>
</feature>
<feature type="domain" description="G-protein coupled receptors family 3 profile" evidence="11">
    <location>
        <begin position="501"/>
        <end position="788"/>
    </location>
</feature>
<dbReference type="Pfam" id="PF00003">
    <property type="entry name" value="7tm_3"/>
    <property type="match status" value="1"/>
</dbReference>
<dbReference type="Proteomes" id="UP001174909">
    <property type="component" value="Unassembled WGS sequence"/>
</dbReference>
<dbReference type="PANTHER" id="PTHR10519:SF20">
    <property type="entry name" value="G-PROTEIN COUPLED RECEPTOR 156-RELATED"/>
    <property type="match status" value="1"/>
</dbReference>
<evidence type="ECO:0000256" key="5">
    <source>
        <dbReference type="ARBA" id="ARBA00023136"/>
    </source>
</evidence>
<evidence type="ECO:0000256" key="4">
    <source>
        <dbReference type="ARBA" id="ARBA00023040"/>
    </source>
</evidence>
<sequence length="847" mass="94733">MDLVCWLQLFLAFAASSVTLAQESQGPYHQIYPPVNDTDGRTPLYIAVVLSFGGSSYKSVGALPGIQIALDYINSEPSILPGYSLHYTLTDSQCDRSTAIRSYFTQITNPPTKVGWVGSGCSPATEPTAELTQYHNIAQVSCVSSSPDLHNRQRFRYYFQLLSTDAPIAYGFYSIIQYFGWKRVGIITQGENLFIATSDVLKRLLTENGNIEYTEWYFRSEESVSNISIFDSGVRIYVVEMYSINARELFCKAYRSGILPPKYLFLTPNWYVEGWWAEGHTSVDYNCTADELAAVALYNVAPFLAEFPEIDDAVAEPNITLREFRSLYYKAVQSDYNENNRLMEYSDYIFPYAYHCHEATLTFAYALNKTVTDLADDFLNREAAEESGLPEGETFTMANFTYANSGIVTRMFEHLQNTSFRGIGGNDVIFNDQGTRIINRLKVSQYQKNANGTLHRVHVGEVTFTKLNVTFHPLPTSFHFPEGIPNDGMAIEDVVTVSVALTVVYVILATAGLVFAVACILFNIIFREKRLIRLSSPNLNYLIGLGAIVLYLNVITLVIPTTNTHFAAVLCNINPWLISLGYSFCYGTIIIKMIRVWVIFNNPLQLKTSFFRDYLMALFVLSLAVIDVVILLTYTATEAVRDNLGVKLTANRELPKETFGATAEQHKYFFYICKSGGQVVLYTVLFGYKGILQVLALLLAFRTRDVKVKGLDDSVYIAASVYVTSIVLTVIIVSTYTLRDYVNAYPAVVGMGLLLGTTMILGLVFIPRMVGLYKDPKGETITTFGTSGPREEAVESSGGKKDKELQILRRRVSELETSLKQQHASAPVGKESPIFEEIKTNGNNTTI</sequence>